<feature type="domain" description="TH1" evidence="10">
    <location>
        <begin position="1"/>
        <end position="181"/>
    </location>
</feature>
<dbReference type="Gene3D" id="3.30.200.20">
    <property type="entry name" value="Phosphorylase Kinase, domain 1"/>
    <property type="match status" value="1"/>
</dbReference>
<keyword evidence="5" id="KW-0418">Kinase</keyword>
<gene>
    <name evidence="11" type="ORF">ECRASSUSDP1_LOCUS5735</name>
</gene>
<proteinExistence type="predicted"/>
<protein>
    <submittedName>
        <fullName evidence="11">Uncharacterized protein</fullName>
    </submittedName>
</protein>
<dbReference type="PANTHER" id="PTHR24351">
    <property type="entry name" value="RIBOSOMAL PROTEIN S6 KINASE"/>
    <property type="match status" value="1"/>
</dbReference>
<dbReference type="InterPro" id="IPR000961">
    <property type="entry name" value="AGC-kinase_C"/>
</dbReference>
<dbReference type="PROSITE" id="PS00107">
    <property type="entry name" value="PROTEIN_KINASE_ATP"/>
    <property type="match status" value="1"/>
</dbReference>
<evidence type="ECO:0000256" key="7">
    <source>
        <dbReference type="PROSITE-ProRule" id="PRU10141"/>
    </source>
</evidence>
<dbReference type="Pfam" id="PF06017">
    <property type="entry name" value="Myosin_TH1"/>
    <property type="match status" value="1"/>
</dbReference>
<name>A0AAD1U8R1_EUPCR</name>
<dbReference type="CDD" id="cd05123">
    <property type="entry name" value="STKc_AGC"/>
    <property type="match status" value="1"/>
</dbReference>
<evidence type="ECO:0000259" key="9">
    <source>
        <dbReference type="PROSITE" id="PS51285"/>
    </source>
</evidence>
<dbReference type="GO" id="GO:0016459">
    <property type="term" value="C:myosin complex"/>
    <property type="evidence" value="ECO:0007669"/>
    <property type="project" value="InterPro"/>
</dbReference>
<evidence type="ECO:0000313" key="11">
    <source>
        <dbReference type="EMBL" id="CAI2364392.1"/>
    </source>
</evidence>
<keyword evidence="6 7" id="KW-0067">ATP-binding</keyword>
<dbReference type="FunFam" id="1.10.510.10:FF:000008">
    <property type="entry name" value="Non-specific serine/threonine protein kinase"/>
    <property type="match status" value="1"/>
</dbReference>
<dbReference type="EMBL" id="CAMPGE010005541">
    <property type="protein sequence ID" value="CAI2364392.1"/>
    <property type="molecule type" value="Genomic_DNA"/>
</dbReference>
<dbReference type="Pfam" id="PF00069">
    <property type="entry name" value="Pkinase"/>
    <property type="match status" value="1"/>
</dbReference>
<organism evidence="11 12">
    <name type="scientific">Euplotes crassus</name>
    <dbReference type="NCBI Taxonomy" id="5936"/>
    <lineage>
        <taxon>Eukaryota</taxon>
        <taxon>Sar</taxon>
        <taxon>Alveolata</taxon>
        <taxon>Ciliophora</taxon>
        <taxon>Intramacronucleata</taxon>
        <taxon>Spirotrichea</taxon>
        <taxon>Hypotrichia</taxon>
        <taxon>Euplotida</taxon>
        <taxon>Euplotidae</taxon>
        <taxon>Moneuplotes</taxon>
    </lineage>
</organism>
<dbReference type="PROSITE" id="PS51757">
    <property type="entry name" value="TH1"/>
    <property type="match status" value="1"/>
</dbReference>
<sequence length="559" mass="64527">MESGGSLDYLNIQGDSEVLKIIGNDEPIFYSNVLYKINQYSFSQKRVIVITSARLYNFRKKGGKWLLKRAIPIASIGGLSKSLSKKSHEFVIHVPEQDYLKSQNGILISLMKTNLPIYGIDTKDLKSFTTTEKDKIKGKSRIPNEKYLMEAEEVISKNEKESENPSTISTNEWDTEDYLKTSFRASAVLSSFQIDLEDEEEKLKDSEIYRSSTLYSNAGADECTLEDMVIKRVIGKGAFGKVFMVENKNNNQVYAMKSLRKDMIIDYQQLEATKLEEHILSKSHHPFIVEMQYVFQNEMRVYFLMDLILGGELFTLILNEKRFSENRTKFYAAQVIIAVGFLHGKKIIYRDLKPENILISEDGYIKLADFGLSRILNLDEQATTFCGTAEYLSPEMISEIGHDFSSDWWAVGILIYEMLIGIPPFYHKHKSKMYKMVAEREPKFPDLEKHGIGVSDQAEDLIKKLLNKDPKERLGSKSGANEILDHPFFEDIDIDDLMERKIEAEYVPEINQDDKYDLRFFDKEFTELEAKESFINEGEREEILNKISGYKEKFQEIGK</sequence>
<dbReference type="InterPro" id="IPR011009">
    <property type="entry name" value="Kinase-like_dom_sf"/>
</dbReference>
<keyword evidence="3" id="KW-0808">Transferase</keyword>
<evidence type="ECO:0000256" key="3">
    <source>
        <dbReference type="ARBA" id="ARBA00022679"/>
    </source>
</evidence>
<dbReference type="PROSITE" id="PS51285">
    <property type="entry name" value="AGC_KINASE_CTER"/>
    <property type="match status" value="1"/>
</dbReference>
<dbReference type="PROSITE" id="PS00108">
    <property type="entry name" value="PROTEIN_KINASE_ST"/>
    <property type="match status" value="1"/>
</dbReference>
<accession>A0AAD1U8R1</accession>
<dbReference type="InterPro" id="IPR017441">
    <property type="entry name" value="Protein_kinase_ATP_BS"/>
</dbReference>
<reference evidence="11" key="1">
    <citation type="submission" date="2023-07" db="EMBL/GenBank/DDBJ databases">
        <authorList>
            <consortium name="AG Swart"/>
            <person name="Singh M."/>
            <person name="Singh A."/>
            <person name="Seah K."/>
            <person name="Emmerich C."/>
        </authorList>
    </citation>
    <scope>NUCLEOTIDE SEQUENCE</scope>
    <source>
        <strain evidence="11">DP1</strain>
    </source>
</reference>
<comment type="caution">
    <text evidence="11">The sequence shown here is derived from an EMBL/GenBank/DDBJ whole genome shotgun (WGS) entry which is preliminary data.</text>
</comment>
<dbReference type="GO" id="GO:0003774">
    <property type="term" value="F:cytoskeletal motor activity"/>
    <property type="evidence" value="ECO:0007669"/>
    <property type="project" value="InterPro"/>
</dbReference>
<dbReference type="InterPro" id="IPR045270">
    <property type="entry name" value="STKc_AGC"/>
</dbReference>
<feature type="domain" description="AGC-kinase C-terminal" evidence="9">
    <location>
        <begin position="490"/>
        <end position="559"/>
    </location>
</feature>
<dbReference type="InterPro" id="IPR000719">
    <property type="entry name" value="Prot_kinase_dom"/>
</dbReference>
<evidence type="ECO:0000259" key="10">
    <source>
        <dbReference type="PROSITE" id="PS51757"/>
    </source>
</evidence>
<dbReference type="GO" id="GO:0005524">
    <property type="term" value="F:ATP binding"/>
    <property type="evidence" value="ECO:0007669"/>
    <property type="project" value="UniProtKB-UniRule"/>
</dbReference>
<keyword evidence="2" id="KW-0597">Phosphoprotein</keyword>
<keyword evidence="1" id="KW-0723">Serine/threonine-protein kinase</keyword>
<dbReference type="PROSITE" id="PS50011">
    <property type="entry name" value="PROTEIN_KINASE_DOM"/>
    <property type="match status" value="1"/>
</dbReference>
<dbReference type="AlphaFoldDB" id="A0AAD1U8R1"/>
<dbReference type="InterPro" id="IPR010926">
    <property type="entry name" value="Myosin_TH1"/>
</dbReference>
<dbReference type="SUPFAM" id="SSF56112">
    <property type="entry name" value="Protein kinase-like (PK-like)"/>
    <property type="match status" value="1"/>
</dbReference>
<feature type="binding site" evidence="7">
    <location>
        <position position="257"/>
    </location>
    <ligand>
        <name>ATP</name>
        <dbReference type="ChEBI" id="CHEBI:30616"/>
    </ligand>
</feature>
<dbReference type="GO" id="GO:0004674">
    <property type="term" value="F:protein serine/threonine kinase activity"/>
    <property type="evidence" value="ECO:0007669"/>
    <property type="project" value="UniProtKB-KW"/>
</dbReference>
<evidence type="ECO:0000256" key="2">
    <source>
        <dbReference type="ARBA" id="ARBA00022553"/>
    </source>
</evidence>
<feature type="domain" description="Protein kinase" evidence="8">
    <location>
        <begin position="228"/>
        <end position="489"/>
    </location>
</feature>
<dbReference type="SMART" id="SM00220">
    <property type="entry name" value="S_TKc"/>
    <property type="match status" value="1"/>
</dbReference>
<evidence type="ECO:0000256" key="4">
    <source>
        <dbReference type="ARBA" id="ARBA00022741"/>
    </source>
</evidence>
<evidence type="ECO:0000256" key="1">
    <source>
        <dbReference type="ARBA" id="ARBA00022527"/>
    </source>
</evidence>
<evidence type="ECO:0000313" key="12">
    <source>
        <dbReference type="Proteomes" id="UP001295684"/>
    </source>
</evidence>
<evidence type="ECO:0000259" key="8">
    <source>
        <dbReference type="PROSITE" id="PS50011"/>
    </source>
</evidence>
<keyword evidence="4 7" id="KW-0547">Nucleotide-binding</keyword>
<keyword evidence="12" id="KW-1185">Reference proteome</keyword>
<dbReference type="Proteomes" id="UP001295684">
    <property type="component" value="Unassembled WGS sequence"/>
</dbReference>
<evidence type="ECO:0000256" key="6">
    <source>
        <dbReference type="ARBA" id="ARBA00022840"/>
    </source>
</evidence>
<dbReference type="Gene3D" id="1.10.510.10">
    <property type="entry name" value="Transferase(Phosphotransferase) domain 1"/>
    <property type="match status" value="1"/>
</dbReference>
<dbReference type="InterPro" id="IPR008271">
    <property type="entry name" value="Ser/Thr_kinase_AS"/>
</dbReference>
<evidence type="ECO:0000256" key="5">
    <source>
        <dbReference type="ARBA" id="ARBA00022777"/>
    </source>
</evidence>